<keyword evidence="7" id="KW-0675">Receptor</keyword>
<dbReference type="GO" id="GO:0004930">
    <property type="term" value="F:G protein-coupled receptor activity"/>
    <property type="evidence" value="ECO:0007669"/>
    <property type="project" value="UniProtKB-KW"/>
</dbReference>
<reference evidence="11" key="1">
    <citation type="submission" date="2022-11" db="UniProtKB">
        <authorList>
            <consortium name="EnsemblMetazoa"/>
        </authorList>
    </citation>
    <scope>IDENTIFICATION</scope>
</reference>
<keyword evidence="5" id="KW-0297">G-protein coupled receptor</keyword>
<dbReference type="GO" id="GO:0005886">
    <property type="term" value="C:plasma membrane"/>
    <property type="evidence" value="ECO:0007669"/>
    <property type="project" value="UniProtKB-SubCell"/>
</dbReference>
<keyword evidence="12" id="KW-1185">Reference proteome</keyword>
<evidence type="ECO:0000256" key="2">
    <source>
        <dbReference type="ARBA" id="ARBA00022475"/>
    </source>
</evidence>
<dbReference type="PANTHER" id="PTHR24228:SF59">
    <property type="entry name" value="NEUROPEPTIDE RECEPTOR 15"/>
    <property type="match status" value="1"/>
</dbReference>
<comment type="subcellular location">
    <subcellularLocation>
        <location evidence="1">Cell membrane</location>
        <topology evidence="1">Multi-pass membrane protein</topology>
    </subcellularLocation>
</comment>
<feature type="domain" description="G-protein coupled receptors family 1 profile" evidence="10">
    <location>
        <begin position="44"/>
        <end position="297"/>
    </location>
</feature>
<evidence type="ECO:0000256" key="4">
    <source>
        <dbReference type="ARBA" id="ARBA00022989"/>
    </source>
</evidence>
<feature type="transmembrane region" description="Helical" evidence="9">
    <location>
        <begin position="248"/>
        <end position="268"/>
    </location>
</feature>
<dbReference type="GeneID" id="119730609"/>
<keyword evidence="8" id="KW-0807">Transducer</keyword>
<feature type="transmembrane region" description="Helical" evidence="9">
    <location>
        <begin position="26"/>
        <end position="50"/>
    </location>
</feature>
<feature type="transmembrane region" description="Helical" evidence="9">
    <location>
        <begin position="144"/>
        <end position="165"/>
    </location>
</feature>
<dbReference type="PROSITE" id="PS50262">
    <property type="entry name" value="G_PROTEIN_RECEP_F1_2"/>
    <property type="match status" value="1"/>
</dbReference>
<feature type="transmembrane region" description="Helical" evidence="9">
    <location>
        <begin position="280"/>
        <end position="300"/>
    </location>
</feature>
<dbReference type="RefSeq" id="XP_038059525.1">
    <property type="nucleotide sequence ID" value="XM_038203597.1"/>
</dbReference>
<evidence type="ECO:0000256" key="6">
    <source>
        <dbReference type="ARBA" id="ARBA00023136"/>
    </source>
</evidence>
<evidence type="ECO:0000313" key="12">
    <source>
        <dbReference type="Proteomes" id="UP000887568"/>
    </source>
</evidence>
<dbReference type="InterPro" id="IPR017452">
    <property type="entry name" value="GPCR_Rhodpsn_7TM"/>
</dbReference>
<dbReference type="Gene3D" id="1.20.1070.10">
    <property type="entry name" value="Rhodopsin 7-helix transmembrane proteins"/>
    <property type="match status" value="1"/>
</dbReference>
<dbReference type="EnsemblMetazoa" id="XM_038203597.1">
    <property type="protein sequence ID" value="XP_038059525.1"/>
    <property type="gene ID" value="LOC119730609"/>
</dbReference>
<keyword evidence="4 9" id="KW-1133">Transmembrane helix</keyword>
<dbReference type="Proteomes" id="UP000887568">
    <property type="component" value="Unplaced"/>
</dbReference>
<dbReference type="CDD" id="cd00637">
    <property type="entry name" value="7tm_classA_rhodopsin-like"/>
    <property type="match status" value="1"/>
</dbReference>
<dbReference type="PANTHER" id="PTHR24228">
    <property type="entry name" value="B2 BRADYKININ RECEPTOR/ANGIOTENSIN II RECEPTOR"/>
    <property type="match status" value="1"/>
</dbReference>
<organism evidence="11 12">
    <name type="scientific">Patiria miniata</name>
    <name type="common">Bat star</name>
    <name type="synonym">Asterina miniata</name>
    <dbReference type="NCBI Taxonomy" id="46514"/>
    <lineage>
        <taxon>Eukaryota</taxon>
        <taxon>Metazoa</taxon>
        <taxon>Echinodermata</taxon>
        <taxon>Eleutherozoa</taxon>
        <taxon>Asterozoa</taxon>
        <taxon>Asteroidea</taxon>
        <taxon>Valvatacea</taxon>
        <taxon>Valvatida</taxon>
        <taxon>Asterinidae</taxon>
        <taxon>Patiria</taxon>
    </lineage>
</organism>
<evidence type="ECO:0000256" key="5">
    <source>
        <dbReference type="ARBA" id="ARBA00023040"/>
    </source>
</evidence>
<dbReference type="InterPro" id="IPR000276">
    <property type="entry name" value="GPCR_Rhodpsn"/>
</dbReference>
<evidence type="ECO:0000313" key="11">
    <source>
        <dbReference type="EnsemblMetazoa" id="XP_038059525.1"/>
    </source>
</evidence>
<evidence type="ECO:0000256" key="3">
    <source>
        <dbReference type="ARBA" id="ARBA00022692"/>
    </source>
</evidence>
<keyword evidence="3 9" id="KW-0812">Transmembrane</keyword>
<accession>A0A914A6Y2</accession>
<evidence type="ECO:0000256" key="7">
    <source>
        <dbReference type="ARBA" id="ARBA00023170"/>
    </source>
</evidence>
<feature type="transmembrane region" description="Helical" evidence="9">
    <location>
        <begin position="191"/>
        <end position="213"/>
    </location>
</feature>
<keyword evidence="6 9" id="KW-0472">Membrane</keyword>
<evidence type="ECO:0000256" key="9">
    <source>
        <dbReference type="SAM" id="Phobius"/>
    </source>
</evidence>
<feature type="transmembrane region" description="Helical" evidence="9">
    <location>
        <begin position="105"/>
        <end position="123"/>
    </location>
</feature>
<name>A0A914A6Y2_PATMI</name>
<keyword evidence="2" id="KW-1003">Cell membrane</keyword>
<feature type="transmembrane region" description="Helical" evidence="9">
    <location>
        <begin position="62"/>
        <end position="85"/>
    </location>
</feature>
<evidence type="ECO:0000259" key="10">
    <source>
        <dbReference type="PROSITE" id="PS50262"/>
    </source>
</evidence>
<evidence type="ECO:0000256" key="1">
    <source>
        <dbReference type="ARBA" id="ARBA00004651"/>
    </source>
</evidence>
<dbReference type="PRINTS" id="PR00237">
    <property type="entry name" value="GPCRRHODOPSN"/>
</dbReference>
<dbReference type="AlphaFoldDB" id="A0A914A6Y2"/>
<dbReference type="Pfam" id="PF00001">
    <property type="entry name" value="7tm_1"/>
    <property type="match status" value="1"/>
</dbReference>
<dbReference type="SUPFAM" id="SSF81321">
    <property type="entry name" value="Family A G protein-coupled receptor-like"/>
    <property type="match status" value="1"/>
</dbReference>
<proteinExistence type="predicted"/>
<dbReference type="SMART" id="SM01381">
    <property type="entry name" value="7TM_GPCR_Srsx"/>
    <property type="match status" value="1"/>
</dbReference>
<evidence type="ECO:0000256" key="8">
    <source>
        <dbReference type="ARBA" id="ARBA00023224"/>
    </source>
</evidence>
<dbReference type="OMA" id="CNNISAP"/>
<protein>
    <recommendedName>
        <fullName evidence="10">G-protein coupled receptors family 1 profile domain-containing protein</fullName>
    </recommendedName>
</protein>
<dbReference type="OrthoDB" id="6117944at2759"/>
<sequence>MDSYVRNSSHFPPANDDWEKLDDRELVVAMAVYISLLSVSGFVGNILVIVSVAISPRLRTTSYAFIVNLSVADLAVNVLSIPLVVRSFLEYGWPHDPLWCRWVCYLFLMGIGVSLFTLTAVAASRYCLVAYPRRIYNRCCGMKAAGLIVANNWFLSLLLALIHHWGNFDGIRYIPSVRFCFLDAFDGVSYWYVSVAVVCIVCFILIPLLYCMTFRTLYVSQRRLHAARRRNAFARHRRQILHPAEIKLTKMLAVIFLILLFCWTPIWVTHFVDTSPHFQRLGVMLVLTNSSVNPFVYAWLNEHFKRAFKRILLCRRRHRARVKPLIL</sequence>